<dbReference type="RefSeq" id="WP_016656782.1">
    <property type="nucleotide sequence ID" value="NZ_KE340353.1"/>
</dbReference>
<feature type="repeat" description="ANK" evidence="3">
    <location>
        <begin position="49"/>
        <end position="81"/>
    </location>
</feature>
<gene>
    <name evidence="4" type="ORF">F945_02378</name>
</gene>
<evidence type="ECO:0000313" key="4">
    <source>
        <dbReference type="EMBL" id="EPF72032.1"/>
    </source>
</evidence>
<evidence type="ECO:0000256" key="1">
    <source>
        <dbReference type="ARBA" id="ARBA00022737"/>
    </source>
</evidence>
<evidence type="ECO:0000313" key="5">
    <source>
        <dbReference type="Proteomes" id="UP000014568"/>
    </source>
</evidence>
<dbReference type="EMBL" id="ATGI01000031">
    <property type="protein sequence ID" value="EPF72032.1"/>
    <property type="molecule type" value="Genomic_DNA"/>
</dbReference>
<organism evidence="4 5">
    <name type="scientific">Acinetobacter rudis CIP 110305</name>
    <dbReference type="NCBI Taxonomy" id="421052"/>
    <lineage>
        <taxon>Bacteria</taxon>
        <taxon>Pseudomonadati</taxon>
        <taxon>Pseudomonadota</taxon>
        <taxon>Gammaproteobacteria</taxon>
        <taxon>Moraxellales</taxon>
        <taxon>Moraxellaceae</taxon>
        <taxon>Acinetobacter</taxon>
    </lineage>
</organism>
<evidence type="ECO:0000256" key="3">
    <source>
        <dbReference type="PROSITE-ProRule" id="PRU00023"/>
    </source>
</evidence>
<comment type="caution">
    <text evidence="4">The sequence shown here is derived from an EMBL/GenBank/DDBJ whole genome shotgun (WGS) entry which is preliminary data.</text>
</comment>
<sequence length="104" mass="11537">MKLNAFSPIPENDDELHLPELVYWSSLGDVEQVKNALDQGVDVNSTDEDGYSALQAAAENNYLEVVKLLVAHGADIHFKGQYTALELAEMAENQEIIEYLKGID</sequence>
<dbReference type="STRING" id="632955.GCA_000829675_00054"/>
<dbReference type="Gene3D" id="1.25.40.20">
    <property type="entry name" value="Ankyrin repeat-containing domain"/>
    <property type="match status" value="1"/>
</dbReference>
<proteinExistence type="predicted"/>
<dbReference type="eggNOG" id="COG0666">
    <property type="taxonomic scope" value="Bacteria"/>
</dbReference>
<dbReference type="PROSITE" id="PS50297">
    <property type="entry name" value="ANK_REP_REGION"/>
    <property type="match status" value="1"/>
</dbReference>
<dbReference type="HOGENOM" id="CLU_137747_0_0_6"/>
<dbReference type="Pfam" id="PF12796">
    <property type="entry name" value="Ank_2"/>
    <property type="match status" value="1"/>
</dbReference>
<name>S3MX55_9GAMM</name>
<keyword evidence="2 3" id="KW-0040">ANK repeat</keyword>
<dbReference type="Proteomes" id="UP000014568">
    <property type="component" value="Unassembled WGS sequence"/>
</dbReference>
<dbReference type="PROSITE" id="PS50088">
    <property type="entry name" value="ANK_REPEAT"/>
    <property type="match status" value="1"/>
</dbReference>
<dbReference type="InterPro" id="IPR002110">
    <property type="entry name" value="Ankyrin_rpt"/>
</dbReference>
<dbReference type="PANTHER" id="PTHR24171">
    <property type="entry name" value="ANKYRIN REPEAT DOMAIN-CONTAINING PROTEIN 39-RELATED"/>
    <property type="match status" value="1"/>
</dbReference>
<dbReference type="PATRIC" id="fig|421052.3.peg.2323"/>
<dbReference type="SMART" id="SM00248">
    <property type="entry name" value="ANK"/>
    <property type="match status" value="2"/>
</dbReference>
<keyword evidence="5" id="KW-1185">Reference proteome</keyword>
<dbReference type="AlphaFoldDB" id="S3MX55"/>
<dbReference type="OrthoDB" id="5630385at2"/>
<keyword evidence="1" id="KW-0677">Repeat</keyword>
<evidence type="ECO:0000256" key="2">
    <source>
        <dbReference type="ARBA" id="ARBA00023043"/>
    </source>
</evidence>
<protein>
    <submittedName>
        <fullName evidence="4">Uncharacterized protein</fullName>
    </submittedName>
</protein>
<reference evidence="4 5" key="1">
    <citation type="submission" date="2013-06" db="EMBL/GenBank/DDBJ databases">
        <title>The Genome Sequence of Acinetobacter rudis CIP 110305.</title>
        <authorList>
            <consortium name="The Broad Institute Genome Sequencing Platform"/>
            <consortium name="The Broad Institute Genome Sequencing Center for Infectious Disease"/>
            <person name="Cerqueira G."/>
            <person name="Feldgarden M."/>
            <person name="Courvalin P."/>
            <person name="Perichon B."/>
            <person name="Grillot-Courvalin C."/>
            <person name="Clermont D."/>
            <person name="Rocha E."/>
            <person name="Yoon E.-J."/>
            <person name="Nemec A."/>
            <person name="Young S.K."/>
            <person name="Zeng Q."/>
            <person name="Gargeya S."/>
            <person name="Fitzgerald M."/>
            <person name="Abouelleil A."/>
            <person name="Alvarado L."/>
            <person name="Berlin A.M."/>
            <person name="Chapman S.B."/>
            <person name="Dewar J."/>
            <person name="Goldberg J."/>
            <person name="Griggs A."/>
            <person name="Gujja S."/>
            <person name="Hansen M."/>
            <person name="Howarth C."/>
            <person name="Imamovic A."/>
            <person name="Larimer J."/>
            <person name="McCowan C."/>
            <person name="Murphy C."/>
            <person name="Pearson M."/>
            <person name="Priest M."/>
            <person name="Roberts A."/>
            <person name="Saif S."/>
            <person name="Shea T."/>
            <person name="Sykes S."/>
            <person name="Wortman J."/>
            <person name="Nusbaum C."/>
            <person name="Birren B."/>
        </authorList>
    </citation>
    <scope>NUCLEOTIDE SEQUENCE [LARGE SCALE GENOMIC DNA]</scope>
    <source>
        <strain evidence="4 5">CIP 110305</strain>
    </source>
</reference>
<dbReference type="InterPro" id="IPR036770">
    <property type="entry name" value="Ankyrin_rpt-contain_sf"/>
</dbReference>
<dbReference type="SUPFAM" id="SSF48403">
    <property type="entry name" value="Ankyrin repeat"/>
    <property type="match status" value="1"/>
</dbReference>
<accession>S3MX55</accession>